<organism evidence="1 2">
    <name type="scientific">Durusdinium trenchii</name>
    <dbReference type="NCBI Taxonomy" id="1381693"/>
    <lineage>
        <taxon>Eukaryota</taxon>
        <taxon>Sar</taxon>
        <taxon>Alveolata</taxon>
        <taxon>Dinophyceae</taxon>
        <taxon>Suessiales</taxon>
        <taxon>Symbiodiniaceae</taxon>
        <taxon>Durusdinium</taxon>
    </lineage>
</organism>
<evidence type="ECO:0008006" key="3">
    <source>
        <dbReference type="Google" id="ProtNLM"/>
    </source>
</evidence>
<name>A0ABP0INM7_9DINO</name>
<evidence type="ECO:0000313" key="2">
    <source>
        <dbReference type="Proteomes" id="UP001642464"/>
    </source>
</evidence>
<gene>
    <name evidence="1" type="ORF">SCF082_LOCUS7747</name>
</gene>
<dbReference type="InterPro" id="IPR027417">
    <property type="entry name" value="P-loop_NTPase"/>
</dbReference>
<dbReference type="Proteomes" id="UP001642464">
    <property type="component" value="Unassembled WGS sequence"/>
</dbReference>
<proteinExistence type="predicted"/>
<dbReference type="EMBL" id="CAXAMM010004413">
    <property type="protein sequence ID" value="CAK9003446.1"/>
    <property type="molecule type" value="Genomic_DNA"/>
</dbReference>
<dbReference type="Gene3D" id="3.40.50.300">
    <property type="entry name" value="P-loop containing nucleotide triphosphate hydrolases"/>
    <property type="match status" value="2"/>
</dbReference>
<accession>A0ABP0INM7</accession>
<reference evidence="1 2" key="1">
    <citation type="submission" date="2024-02" db="EMBL/GenBank/DDBJ databases">
        <authorList>
            <person name="Chen Y."/>
            <person name="Shah S."/>
            <person name="Dougan E. K."/>
            <person name="Thang M."/>
            <person name="Chan C."/>
        </authorList>
    </citation>
    <scope>NUCLEOTIDE SEQUENCE [LARGE SCALE GENOMIC DNA]</scope>
</reference>
<evidence type="ECO:0000313" key="1">
    <source>
        <dbReference type="EMBL" id="CAK9003446.1"/>
    </source>
</evidence>
<keyword evidence="2" id="KW-1185">Reference proteome</keyword>
<dbReference type="SUPFAM" id="SSF52540">
    <property type="entry name" value="P-loop containing nucleoside triphosphate hydrolases"/>
    <property type="match status" value="1"/>
</dbReference>
<feature type="non-terminal residue" evidence="1">
    <location>
        <position position="909"/>
    </location>
</feature>
<sequence>MAVALNCAWDGNGNWPPDWPTAERYLANVAQGKIFKKAVSSSVGSEALPFVIGPIAPERMRLIGPAPPFPAIVGACPHLTQWLESHAGRANVRLHDLPTEGLVTMRELFARMRQQRLRKSHLRSKLDAAQVQVDALLAYRGNVATLRRRLDFIPSAEMDNMMEVSVLVDKVYESTAATWLANQCAVPPVQLHPQELALSSLPHAVCAVGRVLRDSARASLRLGRVCAVMKAVAQTDQILRSHIAHEQLRASVWKRNVAFVIETVKLDELLRSFQGVAEQSAVFQSIWQAGHLCVIQSSSVDNSKFCVSPRLPAMDTTECILVILENVRTVHMKALRYICDGVLDKSQVWSNLFNPAGAPPADGSFLRQAAELTLSTSNIDELRMLNTIRAQRTGLVWQLHAPPGCGKTHFLLRMVRAVSLGRTVLFICSYFDYQEEERIDIRVFFTAVMTLADSGVQVFLVPTRKLRDDLLHRLERDCSLQHILPLGQSDDSDLLWGHGVRLLELRSPEVVARLEVLEGQLDLEEGRETVVWYQRLAEHHTLVFNLYHQVPTGLFDSARVAVSTYSYWCKHQAREASSGDRLLRDKRISVVYLDEADMNSLGGLMCATWNCAEVILAFDPGQSLWPTGSRENRWLTEADREPEATILFTGPQLQLRETRRFGPMAVEQLQSCLPQSYSGLRASDHAPQTEVMCWYINTDDWTNDTMRAGDVASPIAFTLLAASISDKDDLDLEDTIVVTYYSALRDKIEAFLTFLRLKVKVLTVKQAKGCEAKYVIGIMFRRHAQEDQCHGTLGDPGRAAIILSRASSNLTLFLDAPIAQTSPLQHLSNCPWRGVGNDGCADCFPAGVADMMLQGFYAFRRCSSSGNGESEADSEAEAVLSRVQFWQDALSQSLQARQVRRRHPQPLEL</sequence>
<comment type="caution">
    <text evidence="1">The sequence shown here is derived from an EMBL/GenBank/DDBJ whole genome shotgun (WGS) entry which is preliminary data.</text>
</comment>
<protein>
    <recommendedName>
        <fullName evidence="3">DNA2/NAM7 helicase-like C-terminal domain-containing protein</fullName>
    </recommendedName>
</protein>